<name>A0A0D0V6E7_9ACTN</name>
<evidence type="ECO:0000313" key="1">
    <source>
        <dbReference type="EMBL" id="KIR66472.1"/>
    </source>
</evidence>
<dbReference type="GeneID" id="301305505"/>
<dbReference type="PATRIC" id="fig|47853.6.peg.3278"/>
<proteinExistence type="predicted"/>
<evidence type="ECO:0000313" key="2">
    <source>
        <dbReference type="Proteomes" id="UP000032254"/>
    </source>
</evidence>
<dbReference type="EMBL" id="JXSX01000001">
    <property type="protein sequence ID" value="KIR66472.1"/>
    <property type="molecule type" value="Genomic_DNA"/>
</dbReference>
<organism evidence="1 2">
    <name type="scientific">Micromonospora haikouensis</name>
    <dbReference type="NCBI Taxonomy" id="686309"/>
    <lineage>
        <taxon>Bacteria</taxon>
        <taxon>Bacillati</taxon>
        <taxon>Actinomycetota</taxon>
        <taxon>Actinomycetes</taxon>
        <taxon>Micromonosporales</taxon>
        <taxon>Micromonosporaceae</taxon>
        <taxon>Micromonospora</taxon>
    </lineage>
</organism>
<reference evidence="1 2" key="1">
    <citation type="submission" date="2015-01" db="EMBL/GenBank/DDBJ databases">
        <title>Sequencing and annotation of Micromonospora carbonacea strain JXNU-1 genome.</title>
        <authorList>
            <person name="Long Z."/>
            <person name="Huang Y."/>
            <person name="Jiang Y."/>
        </authorList>
    </citation>
    <scope>NUCLEOTIDE SEQUENCE [LARGE SCALE GENOMIC DNA]</scope>
    <source>
        <strain evidence="1 2">JXNU-1</strain>
    </source>
</reference>
<protein>
    <submittedName>
        <fullName evidence="1">Uncharacterized protein</fullName>
    </submittedName>
</protein>
<dbReference type="Proteomes" id="UP000032254">
    <property type="component" value="Unassembled WGS sequence"/>
</dbReference>
<dbReference type="RefSeq" id="WP_043963376.1">
    <property type="nucleotide sequence ID" value="NZ_JXSX01000001.1"/>
</dbReference>
<dbReference type="AlphaFoldDB" id="A0A0D0V6E7"/>
<sequence>MTRSLTLLDSGVIDPHTIDKLLQSVVFFSDRVVLRASFEVASAYRDRAAEINRRIDDLHDAGLVGLWGHEYEVDDAGRVRVGRAAGRGRRADLVVPQGQLRESLTRMDEVMRAVREEAYRPAVDGARPLRQGAAEIVSLRNHLASLVISSELRQDGMLANPAVRTHLVGGLGQQPTERFEAAVVRDVLGQLRIGSLGQLSVAQIVDARRLNGAFRTLLDDSLLAVARGYDPVLTPEATARELTRRYRETVAEFARPRVARQAAEEIAWDVLGATVPSTVVLKYGLRALTWRKAAQRARPFLLLMHLERALRSPNGPRGA</sequence>
<dbReference type="OrthoDB" id="3337499at2"/>
<gene>
    <name evidence="1" type="ORF">TK50_15525</name>
</gene>
<keyword evidence="2" id="KW-1185">Reference proteome</keyword>
<comment type="caution">
    <text evidence="1">The sequence shown here is derived from an EMBL/GenBank/DDBJ whole genome shotgun (WGS) entry which is preliminary data.</text>
</comment>
<accession>A0A0D0V6E7</accession>